<gene>
    <name evidence="1" type="ORF">C7B45_11790</name>
</gene>
<evidence type="ECO:0000313" key="1">
    <source>
        <dbReference type="EMBL" id="PSR21217.1"/>
    </source>
</evidence>
<name>A0A2T2WG42_9FIRM</name>
<reference evidence="1 2" key="1">
    <citation type="journal article" date="2014" name="BMC Genomics">
        <title>Comparison of environmental and isolate Sulfobacillus genomes reveals diverse carbon, sulfur, nitrogen, and hydrogen metabolisms.</title>
        <authorList>
            <person name="Justice N.B."/>
            <person name="Norman A."/>
            <person name="Brown C.T."/>
            <person name="Singh A."/>
            <person name="Thomas B.C."/>
            <person name="Banfield J.F."/>
        </authorList>
    </citation>
    <scope>NUCLEOTIDE SEQUENCE [LARGE SCALE GENOMIC DNA]</scope>
    <source>
        <strain evidence="1">AMDSBA3</strain>
    </source>
</reference>
<accession>A0A2T2WG42</accession>
<dbReference type="AlphaFoldDB" id="A0A2T2WG42"/>
<organism evidence="1 2">
    <name type="scientific">Sulfobacillus acidophilus</name>
    <dbReference type="NCBI Taxonomy" id="53633"/>
    <lineage>
        <taxon>Bacteria</taxon>
        <taxon>Bacillati</taxon>
        <taxon>Bacillota</taxon>
        <taxon>Clostridia</taxon>
        <taxon>Eubacteriales</taxon>
        <taxon>Clostridiales Family XVII. Incertae Sedis</taxon>
        <taxon>Sulfobacillus</taxon>
    </lineage>
</organism>
<comment type="caution">
    <text evidence="1">The sequence shown here is derived from an EMBL/GenBank/DDBJ whole genome shotgun (WGS) entry which is preliminary data.</text>
</comment>
<proteinExistence type="predicted"/>
<dbReference type="Proteomes" id="UP000241848">
    <property type="component" value="Unassembled WGS sequence"/>
</dbReference>
<sequence length="165" mass="18516">MWIDSVTLAVGRLDALDGLCDGLGLARRTVALDRAGAGHTWISLGTTCLELICVSDQAQLRCFTWGRALGVNFWPPIDEIWERCEQGPSVVRISQVDALFPWVISYPSLRAPTSMNPFTQKPSAEVPSFRAGRKRVYSRTICVIELFVRYSFYEPDVVDQTPTEF</sequence>
<protein>
    <submittedName>
        <fullName evidence="1">Uncharacterized protein</fullName>
    </submittedName>
</protein>
<dbReference type="EMBL" id="PXYV01000039">
    <property type="protein sequence ID" value="PSR21217.1"/>
    <property type="molecule type" value="Genomic_DNA"/>
</dbReference>
<evidence type="ECO:0000313" key="2">
    <source>
        <dbReference type="Proteomes" id="UP000241848"/>
    </source>
</evidence>